<protein>
    <submittedName>
        <fullName evidence="2">Portal protein</fullName>
    </submittedName>
</protein>
<reference evidence="2 3" key="1">
    <citation type="journal article" date="2014" name="Genome Announc.">
        <title>Draft genome sequences of eight enterohepatic helicobacter species isolated from both laboratory and wild rodents.</title>
        <authorList>
            <person name="Sheh A."/>
            <person name="Shen Z."/>
            <person name="Fox J.G."/>
        </authorList>
    </citation>
    <scope>NUCLEOTIDE SEQUENCE [LARGE SCALE GENOMIC DNA]</scope>
    <source>
        <strain evidence="2 3">MIT-03-7007</strain>
    </source>
</reference>
<dbReference type="RefSeq" id="WP_034552099.1">
    <property type="nucleotide sequence ID" value="NZ_JRPC02000020.1"/>
</dbReference>
<feature type="coiled-coil region" evidence="1">
    <location>
        <begin position="479"/>
        <end position="532"/>
    </location>
</feature>
<accession>A0A4U8UG59</accession>
<evidence type="ECO:0000256" key="1">
    <source>
        <dbReference type="SAM" id="Coils"/>
    </source>
</evidence>
<dbReference type="AlphaFoldDB" id="A0A4U8UG59"/>
<organism evidence="2 3">
    <name type="scientific">Helicobacter apodemus</name>
    <dbReference type="NCBI Taxonomy" id="135569"/>
    <lineage>
        <taxon>Bacteria</taxon>
        <taxon>Pseudomonadati</taxon>
        <taxon>Campylobacterota</taxon>
        <taxon>Epsilonproteobacteria</taxon>
        <taxon>Campylobacterales</taxon>
        <taxon>Helicobacteraceae</taxon>
        <taxon>Helicobacter</taxon>
    </lineage>
</organism>
<dbReference type="EMBL" id="JRPC02000020">
    <property type="protein sequence ID" value="TLE14908.1"/>
    <property type="molecule type" value="Genomic_DNA"/>
</dbReference>
<dbReference type="InterPro" id="IPR032427">
    <property type="entry name" value="P22_portal"/>
</dbReference>
<dbReference type="Pfam" id="PF16510">
    <property type="entry name" value="P22_portal"/>
    <property type="match status" value="1"/>
</dbReference>
<keyword evidence="1" id="KW-0175">Coiled coil</keyword>
<keyword evidence="3" id="KW-1185">Reference proteome</keyword>
<evidence type="ECO:0000313" key="2">
    <source>
        <dbReference type="EMBL" id="TLE14908.1"/>
    </source>
</evidence>
<sequence>MLSITQLEGLYTKDYEFNQSSLQEYKEAKKYYHSNQLPPDVKNIIEQRGAVPVYENIYRMVVNKILGYKAQSIQEVRVSGRQEQDKPLAELLNDILDVFIQSENYDKEILKRDKDLIFGLCVMQIWVSKEEQDFALEIENIPPDSFLIDKYSIDSNAKDARRFHRSINTSLDFAKQLFPAKNFVTTQDNIEYRVNLIESWIKEEGGFARYIWQKGGSVLSYTPKPFRDGSHPYIIAKYGIDEKNCWYGLFRDIKPLQDYINFAENRMVNMMGSFKAFYEEDAVINVESFANEASLDNAVVKVASGAIRDGKIHFVEHRGNIATLSEKVNEKRNLAKVLSGLNDEALGMAINRQSGVAIAQRRDAGLMGLQDFIKTSDEMDKLIFKKAISLIQHYFTKKQIFKIVDKKVGLRYFEINTNERNKIKVGKFDLVYKTQLKTQGREERFAHWSEMLKTIAQIRPDLVASLLPLMLKDTDSPIVADVEEIIQKQQQAQEQSTEQQAQVEQLQMQLALKEAEAKIKELEGKAMKYAAQGELAQKLANSQEQAQGQQTEIDFSKYHKKADTTYNNQANKVLQTAKGMDLR</sequence>
<proteinExistence type="predicted"/>
<evidence type="ECO:0000313" key="3">
    <source>
        <dbReference type="Proteomes" id="UP000029920"/>
    </source>
</evidence>
<dbReference type="Proteomes" id="UP000029920">
    <property type="component" value="Unassembled WGS sequence"/>
</dbReference>
<comment type="caution">
    <text evidence="2">The sequence shown here is derived from an EMBL/GenBank/DDBJ whole genome shotgun (WGS) entry which is preliminary data.</text>
</comment>
<gene>
    <name evidence="2" type="ORF">LS72_007705</name>
</gene>
<name>A0A4U8UG59_9HELI</name>